<comment type="cofactor">
    <cofactor evidence="2">
        <name>[4Fe-4S] cluster</name>
        <dbReference type="ChEBI" id="CHEBI:49883"/>
    </cofactor>
</comment>
<feature type="domain" description="4Fe-4S Mo/W bis-MGD-type" evidence="11">
    <location>
        <begin position="4"/>
        <end position="60"/>
    </location>
</feature>
<evidence type="ECO:0000256" key="1">
    <source>
        <dbReference type="ARBA" id="ARBA00001942"/>
    </source>
</evidence>
<keyword evidence="9" id="KW-0411">Iron-sulfur</keyword>
<accession>A0A1B4V7D3</accession>
<keyword evidence="5" id="KW-0500">Molybdenum</keyword>
<evidence type="ECO:0000259" key="11">
    <source>
        <dbReference type="PROSITE" id="PS51669"/>
    </source>
</evidence>
<keyword evidence="7" id="KW-0560">Oxidoreductase</keyword>
<evidence type="ECO:0000256" key="4">
    <source>
        <dbReference type="ARBA" id="ARBA00022485"/>
    </source>
</evidence>
<evidence type="ECO:0000256" key="5">
    <source>
        <dbReference type="ARBA" id="ARBA00022505"/>
    </source>
</evidence>
<dbReference type="InterPro" id="IPR050123">
    <property type="entry name" value="Prok_molybdopt-oxidoreductase"/>
</dbReference>
<dbReference type="Gene3D" id="3.40.228.10">
    <property type="entry name" value="Dimethylsulfoxide Reductase, domain 2"/>
    <property type="match status" value="1"/>
</dbReference>
<reference evidence="12 13" key="1">
    <citation type="submission" date="2015-08" db="EMBL/GenBank/DDBJ databases">
        <title>Complete genome sequence of Sulfurifustis variabilis.</title>
        <authorList>
            <person name="Miura A."/>
            <person name="Kojima H."/>
            <person name="Fukui M."/>
        </authorList>
    </citation>
    <scope>NUCLEOTIDE SEQUENCE [LARGE SCALE GENOMIC DNA]</scope>
    <source>
        <strain evidence="13">skN76</strain>
    </source>
</reference>
<dbReference type="InterPro" id="IPR006656">
    <property type="entry name" value="Mopterin_OxRdtase"/>
</dbReference>
<dbReference type="Proteomes" id="UP000218899">
    <property type="component" value="Chromosome"/>
</dbReference>
<dbReference type="KEGG" id="sva:SVA_2901"/>
<dbReference type="Pfam" id="PF04324">
    <property type="entry name" value="Fer2_BFD"/>
    <property type="match status" value="1"/>
</dbReference>
<dbReference type="InterPro" id="IPR006963">
    <property type="entry name" value="Mopterin_OxRdtase_4Fe-4S_dom"/>
</dbReference>
<name>A0A1B4V7D3_9GAMM</name>
<comment type="cofactor">
    <cofactor evidence="1">
        <name>Mo-bis(molybdopterin guanine dinucleotide)</name>
        <dbReference type="ChEBI" id="CHEBI:60539"/>
    </cofactor>
</comment>
<comment type="similarity">
    <text evidence="3">Belongs to the prokaryotic molybdopterin-containing oxidoreductase family. NasA/NapA/NarB subfamily.</text>
</comment>
<dbReference type="GO" id="GO:0046872">
    <property type="term" value="F:metal ion binding"/>
    <property type="evidence" value="ECO:0007669"/>
    <property type="project" value="UniProtKB-KW"/>
</dbReference>
<dbReference type="RefSeq" id="WP_096461852.1">
    <property type="nucleotide sequence ID" value="NZ_AP014936.1"/>
</dbReference>
<evidence type="ECO:0000256" key="9">
    <source>
        <dbReference type="ARBA" id="ARBA00023014"/>
    </source>
</evidence>
<dbReference type="GO" id="GO:0016491">
    <property type="term" value="F:oxidoreductase activity"/>
    <property type="evidence" value="ECO:0007669"/>
    <property type="project" value="UniProtKB-KW"/>
</dbReference>
<dbReference type="EMBL" id="AP014936">
    <property type="protein sequence ID" value="BAU49449.1"/>
    <property type="molecule type" value="Genomic_DNA"/>
</dbReference>
<keyword evidence="6" id="KW-0479">Metal-binding</keyword>
<dbReference type="Pfam" id="PF04879">
    <property type="entry name" value="Molybdop_Fe4S4"/>
    <property type="match status" value="1"/>
</dbReference>
<dbReference type="PANTHER" id="PTHR43105:SF9">
    <property type="entry name" value="NADPH-FE(3+) OXIDOREDUCTASE SUBUNIT ALPHA"/>
    <property type="match status" value="1"/>
</dbReference>
<evidence type="ECO:0000256" key="8">
    <source>
        <dbReference type="ARBA" id="ARBA00023004"/>
    </source>
</evidence>
<dbReference type="CDD" id="cd02754">
    <property type="entry name" value="MopB_Nitrate-R-NapA-like"/>
    <property type="match status" value="1"/>
</dbReference>
<dbReference type="Pfam" id="PF01568">
    <property type="entry name" value="Molydop_binding"/>
    <property type="match status" value="1"/>
</dbReference>
<dbReference type="InterPro" id="IPR007419">
    <property type="entry name" value="BFD-like_2Fe2S-bd_dom"/>
</dbReference>
<keyword evidence="4" id="KW-0004">4Fe-4S</keyword>
<proteinExistence type="inferred from homology"/>
<dbReference type="GO" id="GO:0042128">
    <property type="term" value="P:nitrate assimilation"/>
    <property type="evidence" value="ECO:0007669"/>
    <property type="project" value="UniProtKB-KW"/>
</dbReference>
<dbReference type="InterPro" id="IPR006657">
    <property type="entry name" value="MoPterin_dinucl-bd_dom"/>
</dbReference>
<dbReference type="GO" id="GO:0051539">
    <property type="term" value="F:4 iron, 4 sulfur cluster binding"/>
    <property type="evidence" value="ECO:0007669"/>
    <property type="project" value="UniProtKB-KW"/>
</dbReference>
<dbReference type="GO" id="GO:0016020">
    <property type="term" value="C:membrane"/>
    <property type="evidence" value="ECO:0007669"/>
    <property type="project" value="TreeGrafter"/>
</dbReference>
<dbReference type="InterPro" id="IPR041957">
    <property type="entry name" value="CT_Nitrate-R-NapA-like"/>
</dbReference>
<dbReference type="InterPro" id="IPR027467">
    <property type="entry name" value="MopterinOxRdtase_cofactor_BS"/>
</dbReference>
<dbReference type="Gene3D" id="2.20.25.90">
    <property type="entry name" value="ADC-like domains"/>
    <property type="match status" value="1"/>
</dbReference>
<dbReference type="Gene3D" id="3.40.50.740">
    <property type="match status" value="1"/>
</dbReference>
<evidence type="ECO:0000256" key="10">
    <source>
        <dbReference type="ARBA" id="ARBA00023063"/>
    </source>
</evidence>
<dbReference type="InterPro" id="IPR041854">
    <property type="entry name" value="BFD-like_2Fe2S-bd_dom_sf"/>
</dbReference>
<organism evidence="12 13">
    <name type="scientific">Sulfurifustis variabilis</name>
    <dbReference type="NCBI Taxonomy" id="1675686"/>
    <lineage>
        <taxon>Bacteria</taxon>
        <taxon>Pseudomonadati</taxon>
        <taxon>Pseudomonadota</taxon>
        <taxon>Gammaproteobacteria</taxon>
        <taxon>Acidiferrobacterales</taxon>
        <taxon>Acidiferrobacteraceae</taxon>
        <taxon>Sulfurifustis</taxon>
    </lineage>
</organism>
<dbReference type="Gene3D" id="2.40.40.20">
    <property type="match status" value="1"/>
</dbReference>
<dbReference type="GO" id="GO:1990204">
    <property type="term" value="C:oxidoreductase complex"/>
    <property type="evidence" value="ECO:0007669"/>
    <property type="project" value="UniProtKB-ARBA"/>
</dbReference>
<keyword evidence="10" id="KW-0534">Nitrate assimilation</keyword>
<evidence type="ECO:0000256" key="7">
    <source>
        <dbReference type="ARBA" id="ARBA00023002"/>
    </source>
</evidence>
<dbReference type="CDD" id="cd02791">
    <property type="entry name" value="MopB_CT_Nitrate-R-NapA-like"/>
    <property type="match status" value="1"/>
</dbReference>
<sequence>MTAAAEIRTTCPYCGVGCGVLARVEADGRVAVRGDPAHPANRGRLCSKGAALGETTGLEERLLHPEVRGSRASWDVALGLVAGRFAEAIATHGPDAVAFYVSGQMLTEDYYVANKLMKGFIGSANIDTNSRLCMASAVAGHRRAFGADVVPGCYEDIERAKLVVLVGSNAAWCHPVLYQRLAQARREHDDLKVVVIDPRRTASADIADLHLPIRIGTDTVLYNGLLAYVAEHDELNASFVERHTEGLGEALAAARAGSPDVATVAAQCGLATEQVRRFYELFARTERVVTLYSQGVNQSSSGTDKVNAIINCHLATGRIGRPGMGPLSLTGQPNAMGGREVGGLANQLAAHLELGYPAHRELVRRFWRAPRVAQQPGLKAVELFEAVEQGRIKALWIMATNPAVSLPDAGRVRRALAGCDFVVVSDCVRDTDTTRLAHVLLPALAWGEKDGSVTNSERRISRSRAFLPAPGEARPDWWIVCEVAKRLGFREAFDYPDAAAIFGEHAALSAHANDGTRAFDIGALAGLDAAGYERLEPVQWPATRARPEGTARCFVDGGFYTPSGRARFVAVVPRPPAHAPDDDHPLALATGRVRDHWHTLTRTGASPRLSAHVVEPYVEVSPDDAARFGLADGGLARVISAWGEACARVRVSSAVSPGAVFAPMHWNDRFASAGCVNRAVNPATDPVSGEPEFKHTPVRLEPVTAAWHGFLLSRRRVARPGADYWAVARGDGLWRHELAGKEAPDDWTRAARALLCADDAGVEWIEYVDRAGRRYRAARLVGGRLESCLFVGPDPRLPSREWLQGLFALPRLDAATRTALLAGTPPKGQADAGRRVCACFAVGERTLREAIHDGCTSVEALGRRLGAGSNCGSCIPELRALLAQSAVAGSGQTQLADQTVG</sequence>
<dbReference type="GO" id="GO:0043546">
    <property type="term" value="F:molybdopterin cofactor binding"/>
    <property type="evidence" value="ECO:0007669"/>
    <property type="project" value="InterPro"/>
</dbReference>
<dbReference type="SMART" id="SM00926">
    <property type="entry name" value="Molybdop_Fe4S4"/>
    <property type="match status" value="1"/>
</dbReference>
<keyword evidence="13" id="KW-1185">Reference proteome</keyword>
<dbReference type="PROSITE" id="PS00551">
    <property type="entry name" value="MOLYBDOPTERIN_PROK_1"/>
    <property type="match status" value="1"/>
</dbReference>
<evidence type="ECO:0000256" key="2">
    <source>
        <dbReference type="ARBA" id="ARBA00001966"/>
    </source>
</evidence>
<dbReference type="Pfam" id="PF00384">
    <property type="entry name" value="Molybdopterin"/>
    <property type="match status" value="1"/>
</dbReference>
<evidence type="ECO:0000256" key="6">
    <source>
        <dbReference type="ARBA" id="ARBA00022723"/>
    </source>
</evidence>
<dbReference type="SUPFAM" id="SSF50692">
    <property type="entry name" value="ADC-like"/>
    <property type="match status" value="1"/>
</dbReference>
<dbReference type="OrthoDB" id="9816402at2"/>
<dbReference type="GO" id="GO:0045333">
    <property type="term" value="P:cellular respiration"/>
    <property type="evidence" value="ECO:0007669"/>
    <property type="project" value="UniProtKB-ARBA"/>
</dbReference>
<evidence type="ECO:0000313" key="12">
    <source>
        <dbReference type="EMBL" id="BAU49449.1"/>
    </source>
</evidence>
<dbReference type="SUPFAM" id="SSF53706">
    <property type="entry name" value="Formate dehydrogenase/DMSO reductase, domains 1-3"/>
    <property type="match status" value="1"/>
</dbReference>
<dbReference type="PROSITE" id="PS51669">
    <property type="entry name" value="4FE4S_MOW_BIS_MGD"/>
    <property type="match status" value="1"/>
</dbReference>
<evidence type="ECO:0000313" key="13">
    <source>
        <dbReference type="Proteomes" id="UP000218899"/>
    </source>
</evidence>
<dbReference type="AlphaFoldDB" id="A0A1B4V7D3"/>
<dbReference type="Gene3D" id="1.10.10.1100">
    <property type="entry name" value="BFD-like [2Fe-2S]-binding domain"/>
    <property type="match status" value="1"/>
</dbReference>
<keyword evidence="8" id="KW-0408">Iron</keyword>
<dbReference type="InterPro" id="IPR009010">
    <property type="entry name" value="Asp_de-COase-like_dom_sf"/>
</dbReference>
<evidence type="ECO:0000256" key="3">
    <source>
        <dbReference type="ARBA" id="ARBA00008747"/>
    </source>
</evidence>
<protein>
    <submittedName>
        <fullName evidence="12">Nitrate reductase</fullName>
    </submittedName>
</protein>
<gene>
    <name evidence="12" type="ORF">SVA_2901</name>
</gene>
<dbReference type="PANTHER" id="PTHR43105">
    <property type="entry name" value="RESPIRATORY NITRATE REDUCTASE"/>
    <property type="match status" value="1"/>
</dbReference>